<dbReference type="AlphaFoldDB" id="A0A7K1UFA0"/>
<proteinExistence type="predicted"/>
<dbReference type="GO" id="GO:0032259">
    <property type="term" value="P:methylation"/>
    <property type="evidence" value="ECO:0007669"/>
    <property type="project" value="UniProtKB-KW"/>
</dbReference>
<organism evidence="4 5">
    <name type="scientific">Nesterenkonia alkaliphila</name>
    <dbReference type="NCBI Taxonomy" id="1463631"/>
    <lineage>
        <taxon>Bacteria</taxon>
        <taxon>Bacillati</taxon>
        <taxon>Actinomycetota</taxon>
        <taxon>Actinomycetes</taxon>
        <taxon>Micrococcales</taxon>
        <taxon>Micrococcaceae</taxon>
        <taxon>Nesterenkonia</taxon>
    </lineage>
</organism>
<dbReference type="SUPFAM" id="SSF53335">
    <property type="entry name" value="S-adenosyl-L-methionine-dependent methyltransferases"/>
    <property type="match status" value="1"/>
</dbReference>
<dbReference type="OrthoDB" id="9799672at2"/>
<keyword evidence="5" id="KW-1185">Reference proteome</keyword>
<name>A0A7K1UFA0_9MICC</name>
<keyword evidence="3" id="KW-0949">S-adenosyl-L-methionine</keyword>
<dbReference type="PROSITE" id="PS51682">
    <property type="entry name" value="SAM_OMT_I"/>
    <property type="match status" value="1"/>
</dbReference>
<dbReference type="Gene3D" id="3.40.50.150">
    <property type="entry name" value="Vaccinia Virus protein VP39"/>
    <property type="match status" value="1"/>
</dbReference>
<dbReference type="InterPro" id="IPR050362">
    <property type="entry name" value="Cation-dep_OMT"/>
</dbReference>
<accession>A0A7K1UFA0</accession>
<dbReference type="PANTHER" id="PTHR10509:SF14">
    <property type="entry name" value="CAFFEOYL-COA O-METHYLTRANSFERASE 3-RELATED"/>
    <property type="match status" value="1"/>
</dbReference>
<protein>
    <submittedName>
        <fullName evidence="4">Methyltransferase domain-containing protein</fullName>
    </submittedName>
</protein>
<comment type="caution">
    <text evidence="4">The sequence shown here is derived from an EMBL/GenBank/DDBJ whole genome shotgun (WGS) entry which is preliminary data.</text>
</comment>
<dbReference type="EMBL" id="WRPM01000012">
    <property type="protein sequence ID" value="MVT25153.1"/>
    <property type="molecule type" value="Genomic_DNA"/>
</dbReference>
<dbReference type="InterPro" id="IPR002935">
    <property type="entry name" value="SAM_O-MeTrfase"/>
</dbReference>
<sequence length="222" mass="23754">MSAPEQWAEVDRYFIDSLVKEDPALAATRESSGETLFPGIDVAPNMGAFLGLLVQLTGAKRILEIGTLAGYSAIWMARAAGSDAQITTCELEATNAKVAQENFEHAGVADRVQIRRGPAAETLQQLIAEQPEPFDLVFIDADKRSNPTYLKSAVSLSRPGTAILIDNTVRQGQVVQADSENPDVLGTRQLIADIAADGRLTGTALQTVGLKGWDGFTLVRVS</sequence>
<dbReference type="Proteomes" id="UP000460157">
    <property type="component" value="Unassembled WGS sequence"/>
</dbReference>
<evidence type="ECO:0000256" key="1">
    <source>
        <dbReference type="ARBA" id="ARBA00022603"/>
    </source>
</evidence>
<dbReference type="RefSeq" id="WP_157320891.1">
    <property type="nucleotide sequence ID" value="NZ_BMFX01000031.1"/>
</dbReference>
<dbReference type="Pfam" id="PF01596">
    <property type="entry name" value="Methyltransf_3"/>
    <property type="match status" value="1"/>
</dbReference>
<dbReference type="InterPro" id="IPR029063">
    <property type="entry name" value="SAM-dependent_MTases_sf"/>
</dbReference>
<evidence type="ECO:0000256" key="2">
    <source>
        <dbReference type="ARBA" id="ARBA00022679"/>
    </source>
</evidence>
<evidence type="ECO:0000313" key="4">
    <source>
        <dbReference type="EMBL" id="MVT25153.1"/>
    </source>
</evidence>
<dbReference type="PANTHER" id="PTHR10509">
    <property type="entry name" value="O-METHYLTRANSFERASE-RELATED"/>
    <property type="match status" value="1"/>
</dbReference>
<dbReference type="CDD" id="cd02440">
    <property type="entry name" value="AdoMet_MTases"/>
    <property type="match status" value="1"/>
</dbReference>
<dbReference type="GO" id="GO:0008171">
    <property type="term" value="F:O-methyltransferase activity"/>
    <property type="evidence" value="ECO:0007669"/>
    <property type="project" value="InterPro"/>
</dbReference>
<evidence type="ECO:0000313" key="5">
    <source>
        <dbReference type="Proteomes" id="UP000460157"/>
    </source>
</evidence>
<keyword evidence="1 4" id="KW-0489">Methyltransferase</keyword>
<reference evidence="4 5" key="1">
    <citation type="submission" date="2019-12" db="EMBL/GenBank/DDBJ databases">
        <title>Nesterenkonia muleiensis sp. nov., a novel actinobacterium isolated from sap of Populus euphratica.</title>
        <authorList>
            <person name="Wang R."/>
        </authorList>
    </citation>
    <scope>NUCLEOTIDE SEQUENCE [LARGE SCALE GENOMIC DNA]</scope>
    <source>
        <strain evidence="4 5">F10</strain>
    </source>
</reference>
<evidence type="ECO:0000256" key="3">
    <source>
        <dbReference type="ARBA" id="ARBA00022691"/>
    </source>
</evidence>
<gene>
    <name evidence="4" type="ORF">GNZ21_02035</name>
</gene>
<dbReference type="GO" id="GO:0008757">
    <property type="term" value="F:S-adenosylmethionine-dependent methyltransferase activity"/>
    <property type="evidence" value="ECO:0007669"/>
    <property type="project" value="TreeGrafter"/>
</dbReference>
<keyword evidence="2 4" id="KW-0808">Transferase</keyword>